<dbReference type="AlphaFoldDB" id="A0A6A6T1Z8"/>
<dbReference type="Proteomes" id="UP000799324">
    <property type="component" value="Unassembled WGS sequence"/>
</dbReference>
<gene>
    <name evidence="2" type="ORF">K491DRAFT_578124</name>
</gene>
<feature type="non-terminal residue" evidence="2">
    <location>
        <position position="1"/>
    </location>
</feature>
<feature type="non-terminal residue" evidence="2">
    <location>
        <position position="218"/>
    </location>
</feature>
<protein>
    <submittedName>
        <fullName evidence="2">Uncharacterized protein</fullName>
    </submittedName>
</protein>
<feature type="compositionally biased region" description="Low complexity" evidence="1">
    <location>
        <begin position="107"/>
        <end position="171"/>
    </location>
</feature>
<feature type="region of interest" description="Disordered" evidence="1">
    <location>
        <begin position="107"/>
        <end position="218"/>
    </location>
</feature>
<reference evidence="2" key="1">
    <citation type="journal article" date="2020" name="Stud. Mycol.">
        <title>101 Dothideomycetes genomes: a test case for predicting lifestyles and emergence of pathogens.</title>
        <authorList>
            <person name="Haridas S."/>
            <person name="Albert R."/>
            <person name="Binder M."/>
            <person name="Bloem J."/>
            <person name="Labutti K."/>
            <person name="Salamov A."/>
            <person name="Andreopoulos B."/>
            <person name="Baker S."/>
            <person name="Barry K."/>
            <person name="Bills G."/>
            <person name="Bluhm B."/>
            <person name="Cannon C."/>
            <person name="Castanera R."/>
            <person name="Culley D."/>
            <person name="Daum C."/>
            <person name="Ezra D."/>
            <person name="Gonzalez J."/>
            <person name="Henrissat B."/>
            <person name="Kuo A."/>
            <person name="Liang C."/>
            <person name="Lipzen A."/>
            <person name="Lutzoni F."/>
            <person name="Magnuson J."/>
            <person name="Mondo S."/>
            <person name="Nolan M."/>
            <person name="Ohm R."/>
            <person name="Pangilinan J."/>
            <person name="Park H.-J."/>
            <person name="Ramirez L."/>
            <person name="Alfaro M."/>
            <person name="Sun H."/>
            <person name="Tritt A."/>
            <person name="Yoshinaga Y."/>
            <person name="Zwiers L.-H."/>
            <person name="Turgeon B."/>
            <person name="Goodwin S."/>
            <person name="Spatafora J."/>
            <person name="Crous P."/>
            <person name="Grigoriev I."/>
        </authorList>
    </citation>
    <scope>NUCLEOTIDE SEQUENCE</scope>
    <source>
        <strain evidence="2">CBS 122681</strain>
    </source>
</reference>
<name>A0A6A6T1Z8_9PLEO</name>
<evidence type="ECO:0000313" key="2">
    <source>
        <dbReference type="EMBL" id="KAF2654035.1"/>
    </source>
</evidence>
<organism evidence="2 3">
    <name type="scientific">Lophiostoma macrostomum CBS 122681</name>
    <dbReference type="NCBI Taxonomy" id="1314788"/>
    <lineage>
        <taxon>Eukaryota</taxon>
        <taxon>Fungi</taxon>
        <taxon>Dikarya</taxon>
        <taxon>Ascomycota</taxon>
        <taxon>Pezizomycotina</taxon>
        <taxon>Dothideomycetes</taxon>
        <taxon>Pleosporomycetidae</taxon>
        <taxon>Pleosporales</taxon>
        <taxon>Lophiostomataceae</taxon>
        <taxon>Lophiostoma</taxon>
    </lineage>
</organism>
<accession>A0A6A6T1Z8</accession>
<proteinExistence type="predicted"/>
<sequence length="218" mass="21762">STLLPYTTATDDSSVAVSLNSFTPRLDNLPPACDTVYRQQITGCTANDFLTKQCTTPCINGLIAIQHLVIDNCHDASVSAGSVIGAFRSGSGIPWVCSNVVISTTPPDTATQTSAPAQASSSGAPIQSGGSQQSTSRSQTSQAPQSSQAATSAAQSSSASATSASTSSTGGIAVDTSVLSTFATSAPGTSTSAKDPQSTNTQKSNQDSGGGSPFDVQA</sequence>
<evidence type="ECO:0000313" key="3">
    <source>
        <dbReference type="Proteomes" id="UP000799324"/>
    </source>
</evidence>
<evidence type="ECO:0000256" key="1">
    <source>
        <dbReference type="SAM" id="MobiDB-lite"/>
    </source>
</evidence>
<dbReference type="EMBL" id="MU004371">
    <property type="protein sequence ID" value="KAF2654035.1"/>
    <property type="molecule type" value="Genomic_DNA"/>
</dbReference>
<feature type="compositionally biased region" description="Polar residues" evidence="1">
    <location>
        <begin position="177"/>
        <end position="207"/>
    </location>
</feature>
<keyword evidence="3" id="KW-1185">Reference proteome</keyword>
<dbReference type="OrthoDB" id="5427833at2759"/>